<dbReference type="InterPro" id="IPR016032">
    <property type="entry name" value="Sig_transdc_resp-reg_C-effctor"/>
</dbReference>
<dbReference type="PROSITE" id="PS50043">
    <property type="entry name" value="HTH_LUXR_2"/>
    <property type="match status" value="1"/>
</dbReference>
<dbReference type="CDD" id="cd06170">
    <property type="entry name" value="LuxR_C_like"/>
    <property type="match status" value="1"/>
</dbReference>
<dbReference type="InterPro" id="IPR036388">
    <property type="entry name" value="WH-like_DNA-bd_sf"/>
</dbReference>
<keyword evidence="3" id="KW-1185">Reference proteome</keyword>
<proteinExistence type="predicted"/>
<dbReference type="SUPFAM" id="SSF46894">
    <property type="entry name" value="C-terminal effector domain of the bipartite response regulators"/>
    <property type="match status" value="1"/>
</dbReference>
<comment type="caution">
    <text evidence="2">The sequence shown here is derived from an EMBL/GenBank/DDBJ whole genome shotgun (WGS) entry which is preliminary data.</text>
</comment>
<dbReference type="Gene3D" id="1.10.10.10">
    <property type="entry name" value="Winged helix-like DNA-binding domain superfamily/Winged helix DNA-binding domain"/>
    <property type="match status" value="1"/>
</dbReference>
<dbReference type="PANTHER" id="PTHR47691:SF3">
    <property type="entry name" value="HTH-TYPE TRANSCRIPTIONAL REGULATOR RV0890C-RELATED"/>
    <property type="match status" value="1"/>
</dbReference>
<evidence type="ECO:0000313" key="2">
    <source>
        <dbReference type="EMBL" id="GAA4753406.1"/>
    </source>
</evidence>
<dbReference type="InterPro" id="IPR000792">
    <property type="entry name" value="Tscrpt_reg_LuxR_C"/>
</dbReference>
<dbReference type="Gene3D" id="1.25.40.10">
    <property type="entry name" value="Tetratricopeptide repeat domain"/>
    <property type="match status" value="1"/>
</dbReference>
<dbReference type="InterPro" id="IPR018511">
    <property type="entry name" value="Hemolysin-typ_Ca-bd_CS"/>
</dbReference>
<feature type="domain" description="HTH luxR-type" evidence="1">
    <location>
        <begin position="703"/>
        <end position="768"/>
    </location>
</feature>
<dbReference type="EMBL" id="BAABKN010000028">
    <property type="protein sequence ID" value="GAA4753406.1"/>
    <property type="molecule type" value="Genomic_DNA"/>
</dbReference>
<evidence type="ECO:0000259" key="1">
    <source>
        <dbReference type="PROSITE" id="PS50043"/>
    </source>
</evidence>
<organism evidence="2 3">
    <name type="scientific">Nocardioides endophyticus</name>
    <dbReference type="NCBI Taxonomy" id="1353775"/>
    <lineage>
        <taxon>Bacteria</taxon>
        <taxon>Bacillati</taxon>
        <taxon>Actinomycetota</taxon>
        <taxon>Actinomycetes</taxon>
        <taxon>Propionibacteriales</taxon>
        <taxon>Nocardioidaceae</taxon>
        <taxon>Nocardioides</taxon>
    </lineage>
</organism>
<dbReference type="Gene3D" id="3.40.50.300">
    <property type="entry name" value="P-loop containing nucleotide triphosphate hydrolases"/>
    <property type="match status" value="1"/>
</dbReference>
<dbReference type="Pfam" id="PF00196">
    <property type="entry name" value="GerE"/>
    <property type="match status" value="1"/>
</dbReference>
<dbReference type="SMART" id="SM00421">
    <property type="entry name" value="HTH_LUXR"/>
    <property type="match status" value="1"/>
</dbReference>
<dbReference type="InterPro" id="IPR011990">
    <property type="entry name" value="TPR-like_helical_dom_sf"/>
</dbReference>
<protein>
    <submittedName>
        <fullName evidence="2">LuxR family transcriptional regulator</fullName>
    </submittedName>
</protein>
<dbReference type="PANTHER" id="PTHR47691">
    <property type="entry name" value="REGULATOR-RELATED"/>
    <property type="match status" value="1"/>
</dbReference>
<dbReference type="SUPFAM" id="SSF52540">
    <property type="entry name" value="P-loop containing nucleoside triphosphate hydrolases"/>
    <property type="match status" value="1"/>
</dbReference>
<dbReference type="PRINTS" id="PR00364">
    <property type="entry name" value="DISEASERSIST"/>
</dbReference>
<dbReference type="PRINTS" id="PR00038">
    <property type="entry name" value="HTHLUXR"/>
</dbReference>
<gene>
    <name evidence="2" type="ORF">GCM10023350_43350</name>
</gene>
<dbReference type="PROSITE" id="PS00330">
    <property type="entry name" value="HEMOLYSIN_CALCIUM"/>
    <property type="match status" value="1"/>
</dbReference>
<accession>A0ABP8ZD07</accession>
<reference evidence="3" key="1">
    <citation type="journal article" date="2019" name="Int. J. Syst. Evol. Microbiol.">
        <title>The Global Catalogue of Microorganisms (GCM) 10K type strain sequencing project: providing services to taxonomists for standard genome sequencing and annotation.</title>
        <authorList>
            <consortium name="The Broad Institute Genomics Platform"/>
            <consortium name="The Broad Institute Genome Sequencing Center for Infectious Disease"/>
            <person name="Wu L."/>
            <person name="Ma J."/>
        </authorList>
    </citation>
    <scope>NUCLEOTIDE SEQUENCE [LARGE SCALE GENOMIC DNA]</scope>
    <source>
        <strain evidence="3">JCM 18532</strain>
    </source>
</reference>
<dbReference type="SUPFAM" id="SSF48452">
    <property type="entry name" value="TPR-like"/>
    <property type="match status" value="1"/>
</dbReference>
<name>A0ABP8ZD07_9ACTN</name>
<sequence>MAPRTANGPDNLPADLTNFVGRRSEVRAVRQHLSDSRLVTLTGVGGVGKTRLALRVAHDLRRVFPGGVRLVELASLKDPDLLPHTLMDSLGIREHAADASAVLDDYLRPRHMLLVLDNCEHLLEATADLADRLLRVAPKLRILATSRQALMIAGEHVYPVPTLPVPDTDVRLTPGVATQFAAVNLFAARAAAVVPGFEITPDNEQAVIQLCQRLDGIPLAIELAAVRLRVLSVEELAGRLDRRFELLSEGRRNLPERHQTLQALIDWSHELCTPTEQDLWAHASVFAGGFGLDALEAVCGDDVLAGGSLLDTVAGLTDKSILIRGEHGGHVRFRMLETLREYGQAQLRESGSEADVRRRHRDWYCRLIEKAAAEWFGPGQEAWAALLRVEHPNLRAALEFCLARPDERRFALRMAGLPWFLWAALGCMTEGRLWLDRALAMDRDPSLDRIWALGTAADIAIFQGDEAAATGLIDAAHDLAGRLDDPRGLAYATHMRGLRELGSDPSAAIPVLVEALERYACTDVPADYPNSVRPALAMAYLLSGELESAAEVVGEACQQCNQAGERWLLSYAMWARGILRLLQGELDQSEADLCEALQFKRFTPDSLGLAFILDALGWTAAARGDSERAAMLLGASDQVWQTVGVPLFGAKHLLARREHFQGVARQAMGDPAFDTAFARGGRLAVEDILTFALRERRVSSVEARRADDLLTPREREVAELVAQGMSSRNVAAKLVVSPRTVDVHVEHIFAKLGLNARAQIATWVAQQNATESPGRL</sequence>
<dbReference type="PROSITE" id="PS00622">
    <property type="entry name" value="HTH_LUXR_1"/>
    <property type="match status" value="1"/>
</dbReference>
<dbReference type="InterPro" id="IPR027417">
    <property type="entry name" value="P-loop_NTPase"/>
</dbReference>
<dbReference type="Proteomes" id="UP001499882">
    <property type="component" value="Unassembled WGS sequence"/>
</dbReference>
<evidence type="ECO:0000313" key="3">
    <source>
        <dbReference type="Proteomes" id="UP001499882"/>
    </source>
</evidence>